<dbReference type="Pfam" id="PF16363">
    <property type="entry name" value="GDP_Man_Dehyd"/>
    <property type="match status" value="1"/>
</dbReference>
<dbReference type="GO" id="GO:0070401">
    <property type="term" value="F:NADP+ binding"/>
    <property type="evidence" value="ECO:0007669"/>
    <property type="project" value="UniProtKB-UniRule"/>
</dbReference>
<organism evidence="9 10">
    <name type="scientific">Candidatus Babela massiliensis</name>
    <dbReference type="NCBI Taxonomy" id="673862"/>
    <lineage>
        <taxon>Bacteria</taxon>
        <taxon>Candidatus Babelota</taxon>
        <taxon>Candidatus Babeliae</taxon>
        <taxon>Candidatus Babeliales</taxon>
        <taxon>Candidatus Babeliaceae</taxon>
        <taxon>Candidatus Babela</taxon>
    </lineage>
</organism>
<comment type="function">
    <text evidence="6 7">Catalyzes the conversion of GDP-D-mannose to GDP-4-dehydro-6-deoxy-D-mannose.</text>
</comment>
<keyword evidence="10" id="KW-1185">Reference proteome</keyword>
<dbReference type="STRING" id="673862.BABL1_gene_270"/>
<evidence type="ECO:0000256" key="1">
    <source>
        <dbReference type="ARBA" id="ARBA00000188"/>
    </source>
</evidence>
<comment type="cofactor">
    <cofactor evidence="2 7">
        <name>NADP(+)</name>
        <dbReference type="ChEBI" id="CHEBI:58349"/>
    </cofactor>
</comment>
<dbReference type="Gene3D" id="3.90.25.10">
    <property type="entry name" value="UDP-galactose 4-epimerase, domain 1"/>
    <property type="match status" value="1"/>
</dbReference>
<dbReference type="eggNOG" id="COG1089">
    <property type="taxonomic scope" value="Bacteria"/>
</dbReference>
<dbReference type="PANTHER" id="PTHR43715">
    <property type="entry name" value="GDP-MANNOSE 4,6-DEHYDRATASE"/>
    <property type="match status" value="1"/>
</dbReference>
<dbReference type="EC" id="4.2.1.47" evidence="4 7"/>
<dbReference type="EMBL" id="HG793133">
    <property type="protein sequence ID" value="CDK30745.1"/>
    <property type="molecule type" value="Genomic_DNA"/>
</dbReference>
<keyword evidence="5 7" id="KW-0456">Lyase</keyword>
<dbReference type="RefSeq" id="WP_023792364.1">
    <property type="nucleotide sequence ID" value="NC_023003.1"/>
</dbReference>
<dbReference type="FunFam" id="3.40.50.720:FF:000924">
    <property type="entry name" value="GDP-mannose 4,6 dehydratase"/>
    <property type="match status" value="1"/>
</dbReference>
<dbReference type="HOGENOM" id="CLU_007383_14_0_7"/>
<evidence type="ECO:0000313" key="10">
    <source>
        <dbReference type="Proteomes" id="UP000018769"/>
    </source>
</evidence>
<dbReference type="PANTHER" id="PTHR43715:SF1">
    <property type="entry name" value="GDP-MANNOSE 4,6 DEHYDRATASE"/>
    <property type="match status" value="1"/>
</dbReference>
<evidence type="ECO:0000259" key="8">
    <source>
        <dbReference type="Pfam" id="PF16363"/>
    </source>
</evidence>
<dbReference type="SUPFAM" id="SSF51735">
    <property type="entry name" value="NAD(P)-binding Rossmann-fold domains"/>
    <property type="match status" value="1"/>
</dbReference>
<dbReference type="InterPro" id="IPR036291">
    <property type="entry name" value="NAD(P)-bd_dom_sf"/>
</dbReference>
<keyword evidence="7" id="KW-0521">NADP</keyword>
<dbReference type="Proteomes" id="UP000018769">
    <property type="component" value="Chromosome I"/>
</dbReference>
<evidence type="ECO:0000256" key="2">
    <source>
        <dbReference type="ARBA" id="ARBA00001937"/>
    </source>
</evidence>
<evidence type="ECO:0000256" key="7">
    <source>
        <dbReference type="HAMAP-Rule" id="MF_00955"/>
    </source>
</evidence>
<comment type="catalytic activity">
    <reaction evidence="1 7">
        <text>GDP-alpha-D-mannose = GDP-4-dehydro-alpha-D-rhamnose + H2O</text>
        <dbReference type="Rhea" id="RHEA:23820"/>
        <dbReference type="ChEBI" id="CHEBI:15377"/>
        <dbReference type="ChEBI" id="CHEBI:57527"/>
        <dbReference type="ChEBI" id="CHEBI:57964"/>
        <dbReference type="EC" id="4.2.1.47"/>
    </reaction>
</comment>
<dbReference type="Gene3D" id="3.40.50.720">
    <property type="entry name" value="NAD(P)-binding Rossmann-like Domain"/>
    <property type="match status" value="1"/>
</dbReference>
<dbReference type="GO" id="GO:0008446">
    <property type="term" value="F:GDP-mannose 4,6-dehydratase activity"/>
    <property type="evidence" value="ECO:0007669"/>
    <property type="project" value="UniProtKB-UniRule"/>
</dbReference>
<accession>V6DGQ0</accession>
<evidence type="ECO:0000256" key="4">
    <source>
        <dbReference type="ARBA" id="ARBA00011989"/>
    </source>
</evidence>
<dbReference type="OrthoDB" id="9779041at2"/>
<dbReference type="NCBIfam" id="TIGR01472">
    <property type="entry name" value="gmd"/>
    <property type="match status" value="1"/>
</dbReference>
<evidence type="ECO:0000256" key="3">
    <source>
        <dbReference type="ARBA" id="ARBA00009263"/>
    </source>
</evidence>
<evidence type="ECO:0000256" key="6">
    <source>
        <dbReference type="ARBA" id="ARBA00059383"/>
    </source>
</evidence>
<name>V6DGQ0_9BACT</name>
<reference evidence="9 10" key="1">
    <citation type="journal article" date="2015" name="Biol. Direct">
        <title>Babela massiliensis, a representative of a widespread bacterial phylum with unusual adaptations to parasitism in amoebae.</title>
        <authorList>
            <person name="Pagnier I."/>
            <person name="Yutin N."/>
            <person name="Croce O."/>
            <person name="Makarova K.S."/>
            <person name="Wolf Y.I."/>
            <person name="Benamar S."/>
            <person name="Raoult D."/>
            <person name="Koonin E.V."/>
            <person name="La Scola B."/>
        </authorList>
    </citation>
    <scope>NUCLEOTIDE SEQUENCE [LARGE SCALE GENOMIC DNA]</scope>
    <source>
        <strain evidence="10">BABL1</strain>
    </source>
</reference>
<dbReference type="HAMAP" id="MF_00955">
    <property type="entry name" value="GDP_Man_dehydratase"/>
    <property type="match status" value="1"/>
</dbReference>
<dbReference type="GO" id="GO:0042351">
    <property type="term" value="P:'de novo' GDP-L-fucose biosynthetic process"/>
    <property type="evidence" value="ECO:0007669"/>
    <property type="project" value="TreeGrafter"/>
</dbReference>
<dbReference type="KEGG" id="dpb:BABL1_gene_270"/>
<feature type="domain" description="NAD(P)-binding" evidence="8">
    <location>
        <begin position="27"/>
        <end position="358"/>
    </location>
</feature>
<dbReference type="InterPro" id="IPR006368">
    <property type="entry name" value="GDP_Man_deHydtase"/>
</dbReference>
<dbReference type="PATRIC" id="fig|673862.3.peg.633"/>
<comment type="similarity">
    <text evidence="3 7">Belongs to the NAD(P)-dependent epimerase/dehydratase family. GDP-mannose 4,6-dehydratase subfamily.</text>
</comment>
<dbReference type="AlphaFoldDB" id="V6DGQ0"/>
<evidence type="ECO:0000313" key="9">
    <source>
        <dbReference type="EMBL" id="CDK30745.1"/>
    </source>
</evidence>
<proteinExistence type="inferred from homology"/>
<gene>
    <name evidence="7 9" type="primary">gmd</name>
    <name evidence="9" type="ORF">BABL1_gene_270</name>
</gene>
<dbReference type="InterPro" id="IPR016040">
    <property type="entry name" value="NAD(P)-bd_dom"/>
</dbReference>
<comment type="caution">
    <text evidence="7">Lacks conserved residue(s) required for the propagation of feature annotation.</text>
</comment>
<protein>
    <recommendedName>
        <fullName evidence="4 7">GDP-mannose 4,6-dehydratase</fullName>
        <ecNumber evidence="4 7">4.2.1.47</ecNumber>
    </recommendedName>
    <alternativeName>
        <fullName evidence="7">GDP-D-mannose dehydratase</fullName>
    </alternativeName>
</protein>
<sequence>MKHLKLFLLTIFALYSVNSYSYVKKALITGITGQDGSYLAEFLLDKGYEVHGLVRRTSNYNMQKVDDIQKLVKKNNWLPVIIHQGDVSDISCLEQLINDVQPDEIYNLAAQSHVQTSFFAPTQTLYTNAVAVFGILNAVVNAGLQNKTKFYQASTSELFGNVVEIPQSENTKFYPRSPYGIAKLCAHWATINYREAYNVFACNGILFNHESPRRGVDFVTRKITKAVARIKNGSTEPLYLGNLDAKRDWGYAKDYVEAMWLILQQDKPQDYVIATGEAHTVREFVEFAFKEIGIDIVWEGQNEDEIGINKANNQILIKVDPKFFRPTEVHYLLGDSKKARSLLQWRPKTSFRELVKLMVENDCKNYNENYN</sequence>
<dbReference type="CDD" id="cd05260">
    <property type="entry name" value="GDP_MD_SDR_e"/>
    <property type="match status" value="1"/>
</dbReference>
<evidence type="ECO:0000256" key="5">
    <source>
        <dbReference type="ARBA" id="ARBA00023239"/>
    </source>
</evidence>